<reference evidence="1 2" key="1">
    <citation type="submission" date="2019-03" db="EMBL/GenBank/DDBJ databases">
        <title>Genomic Encyclopedia of Archaeal and Bacterial Type Strains, Phase II (KMG-II): from individual species to whole genera.</title>
        <authorList>
            <person name="Goeker M."/>
        </authorList>
    </citation>
    <scope>NUCLEOTIDE SEQUENCE [LARGE SCALE GENOMIC DNA]</scope>
    <source>
        <strain evidence="1 2">DSM 28213</strain>
    </source>
</reference>
<comment type="caution">
    <text evidence="1">The sequence shown here is derived from an EMBL/GenBank/DDBJ whole genome shotgun (WGS) entry which is preliminary data.</text>
</comment>
<name>A0A4R7EUU6_9FLAO</name>
<dbReference type="EMBL" id="SOAG01000051">
    <property type="protein sequence ID" value="TDS50719.1"/>
    <property type="molecule type" value="Genomic_DNA"/>
</dbReference>
<accession>A0A4R7EUU6</accession>
<dbReference type="OrthoDB" id="1274195at2"/>
<dbReference type="AlphaFoldDB" id="A0A4R7EUU6"/>
<gene>
    <name evidence="1" type="ORF">C8P70_1512</name>
</gene>
<organism evidence="1 2">
    <name type="scientific">Myroides indicus</name>
    <dbReference type="NCBI Taxonomy" id="1323422"/>
    <lineage>
        <taxon>Bacteria</taxon>
        <taxon>Pseudomonadati</taxon>
        <taxon>Bacteroidota</taxon>
        <taxon>Flavobacteriia</taxon>
        <taxon>Flavobacteriales</taxon>
        <taxon>Flavobacteriaceae</taxon>
        <taxon>Myroides</taxon>
    </lineage>
</organism>
<evidence type="ECO:0000313" key="1">
    <source>
        <dbReference type="EMBL" id="TDS50719.1"/>
    </source>
</evidence>
<dbReference type="RefSeq" id="WP_133713801.1">
    <property type="nucleotide sequence ID" value="NZ_SOAG01000051.1"/>
</dbReference>
<proteinExistence type="predicted"/>
<keyword evidence="2" id="KW-1185">Reference proteome</keyword>
<dbReference type="Proteomes" id="UP000295215">
    <property type="component" value="Unassembled WGS sequence"/>
</dbReference>
<evidence type="ECO:0000313" key="2">
    <source>
        <dbReference type="Proteomes" id="UP000295215"/>
    </source>
</evidence>
<protein>
    <submittedName>
        <fullName evidence="1">Uncharacterized protein</fullName>
    </submittedName>
</protein>
<sequence>MSKETKKTGNIKYNRQVIETLVEKHKISDYYIRQCVAGRKEGVTPDIIKRDYKILERTLELKKQQFKML</sequence>